<dbReference type="Proteomes" id="UP001732700">
    <property type="component" value="Chromosome 6C"/>
</dbReference>
<evidence type="ECO:0000313" key="1">
    <source>
        <dbReference type="EnsemblPlants" id="AVESA.00010b.r2.6CG1077880.1.CDS"/>
    </source>
</evidence>
<dbReference type="EnsemblPlants" id="AVESA.00010b.r2.6CG1077880.1">
    <property type="protein sequence ID" value="AVESA.00010b.r2.6CG1077880.1.CDS"/>
    <property type="gene ID" value="AVESA.00010b.r2.6CG1077880"/>
</dbReference>
<sequence length="346" mass="35844">MRRFMPAGGGEPTSSSSSGQHGDHPGSDTAAGGAGGGLQYGGGDISLGRGHDLHHRAQYRGEAEMKDDEGADMLSRHSSSPAGFFSNLMVDDGFHGSRGGGGGPEAHRSSTGSAKMKSQLSFTAGGGPQGAASLSRISEGAALFPGAAGHSGGGEHAVSRSFSTGGGGGSSGGFSIVGPWDESRDIIGTLDLGGYESQFSGMGSSSSLELAGMDKYLQAQQQQQQQDGVAFKVRAKRGCATHPRSIAERERRTRISDKLRKLQDLVPNMDKQTSTSDMLDLAVEHIKGLQSQLQLHAWIHSCGACMPSLTTGAQESTRTYGLSRRQKLAAVVVILQIVSKSLASAP</sequence>
<protein>
    <submittedName>
        <fullName evidence="1">Uncharacterized protein</fullName>
    </submittedName>
</protein>
<keyword evidence="2" id="KW-1185">Reference proteome</keyword>
<reference evidence="1" key="1">
    <citation type="submission" date="2021-05" db="EMBL/GenBank/DDBJ databases">
        <authorList>
            <person name="Scholz U."/>
            <person name="Mascher M."/>
            <person name="Fiebig A."/>
        </authorList>
    </citation>
    <scope>NUCLEOTIDE SEQUENCE [LARGE SCALE GENOMIC DNA]</scope>
</reference>
<proteinExistence type="predicted"/>
<organism evidence="1 2">
    <name type="scientific">Avena sativa</name>
    <name type="common">Oat</name>
    <dbReference type="NCBI Taxonomy" id="4498"/>
    <lineage>
        <taxon>Eukaryota</taxon>
        <taxon>Viridiplantae</taxon>
        <taxon>Streptophyta</taxon>
        <taxon>Embryophyta</taxon>
        <taxon>Tracheophyta</taxon>
        <taxon>Spermatophyta</taxon>
        <taxon>Magnoliopsida</taxon>
        <taxon>Liliopsida</taxon>
        <taxon>Poales</taxon>
        <taxon>Poaceae</taxon>
        <taxon>BOP clade</taxon>
        <taxon>Pooideae</taxon>
        <taxon>Poodae</taxon>
        <taxon>Poeae</taxon>
        <taxon>Poeae Chloroplast Group 1 (Aveneae type)</taxon>
        <taxon>Aveninae</taxon>
        <taxon>Avena</taxon>
    </lineage>
</organism>
<accession>A0ACD5Z161</accession>
<name>A0ACD5Z161_AVESA</name>
<evidence type="ECO:0000313" key="2">
    <source>
        <dbReference type="Proteomes" id="UP001732700"/>
    </source>
</evidence>
<reference evidence="1" key="2">
    <citation type="submission" date="2025-09" db="UniProtKB">
        <authorList>
            <consortium name="EnsemblPlants"/>
        </authorList>
    </citation>
    <scope>IDENTIFICATION</scope>
</reference>